<dbReference type="GO" id="GO:0005509">
    <property type="term" value="F:calcium ion binding"/>
    <property type="evidence" value="ECO:0007669"/>
    <property type="project" value="InterPro"/>
</dbReference>
<comment type="caution">
    <text evidence="2">The sequence shown here is derived from an EMBL/GenBank/DDBJ whole genome shotgun (WGS) entry which is preliminary data.</text>
</comment>
<organism evidence="2 3">
    <name type="scientific">Symbiodinium natans</name>
    <dbReference type="NCBI Taxonomy" id="878477"/>
    <lineage>
        <taxon>Eukaryota</taxon>
        <taxon>Sar</taxon>
        <taxon>Alveolata</taxon>
        <taxon>Dinophyceae</taxon>
        <taxon>Suessiales</taxon>
        <taxon>Symbiodiniaceae</taxon>
        <taxon>Symbiodinium</taxon>
    </lineage>
</organism>
<evidence type="ECO:0000313" key="3">
    <source>
        <dbReference type="Proteomes" id="UP000604046"/>
    </source>
</evidence>
<dbReference type="Proteomes" id="UP000604046">
    <property type="component" value="Unassembled WGS sequence"/>
</dbReference>
<evidence type="ECO:0000313" key="2">
    <source>
        <dbReference type="EMBL" id="CAE7502401.1"/>
    </source>
</evidence>
<dbReference type="AlphaFoldDB" id="A0A812SYY1"/>
<dbReference type="PROSITE" id="PS50222">
    <property type="entry name" value="EF_HAND_2"/>
    <property type="match status" value="1"/>
</dbReference>
<dbReference type="EMBL" id="CAJNDS010002505">
    <property type="protein sequence ID" value="CAE7502401.1"/>
    <property type="molecule type" value="Genomic_DNA"/>
</dbReference>
<sequence length="287" mass="32118">MHSAYTEAFSLWCLRSRGGPAEVFREIDLEGSGTVSQCEFVKGLTALGFFDDETIPEGIRTEELLLKNLYPLIVTGHCISIDDVLFLEKDKVKRAKIIRQLQRIRDQGIEAGPEPLRNEGQRMLFKLSMSTTQLGGKHWKGVKSKVARGAGNMPGSPNFRPNLTWLEQISLARAPKARETGQASSLFHSFRSHGTSGVCNGIYVLVGLGRKGFSEFLRVWGWLWLKGDGRFGKSLENGRLPRVVSRHNRGNAQTACCPAYLWLFVNDLQITGRSIVFRPCVQLIWAP</sequence>
<dbReference type="InterPro" id="IPR002048">
    <property type="entry name" value="EF_hand_dom"/>
</dbReference>
<accession>A0A812SYY1</accession>
<name>A0A812SYY1_9DINO</name>
<gene>
    <name evidence="2" type="ORF">SNAT2548_LOCUS28138</name>
</gene>
<dbReference type="OrthoDB" id="439465at2759"/>
<reference evidence="2" key="1">
    <citation type="submission" date="2021-02" db="EMBL/GenBank/DDBJ databases">
        <authorList>
            <person name="Dougan E. K."/>
            <person name="Rhodes N."/>
            <person name="Thang M."/>
            <person name="Chan C."/>
        </authorList>
    </citation>
    <scope>NUCLEOTIDE SEQUENCE</scope>
</reference>
<proteinExistence type="predicted"/>
<protein>
    <recommendedName>
        <fullName evidence="1">EF-hand domain-containing protein</fullName>
    </recommendedName>
</protein>
<feature type="domain" description="EF-hand" evidence="1">
    <location>
        <begin position="15"/>
        <end position="50"/>
    </location>
</feature>
<evidence type="ECO:0000259" key="1">
    <source>
        <dbReference type="PROSITE" id="PS50222"/>
    </source>
</evidence>
<keyword evidence="3" id="KW-1185">Reference proteome</keyword>